<dbReference type="GO" id="GO:0046872">
    <property type="term" value="F:metal ion binding"/>
    <property type="evidence" value="ECO:0007669"/>
    <property type="project" value="UniProtKB-KW"/>
</dbReference>
<organism evidence="3">
    <name type="scientific">Edaphobacter paludis</name>
    <dbReference type="NCBI Taxonomy" id="3035702"/>
    <lineage>
        <taxon>Bacteria</taxon>
        <taxon>Pseudomonadati</taxon>
        <taxon>Acidobacteriota</taxon>
        <taxon>Terriglobia</taxon>
        <taxon>Terriglobales</taxon>
        <taxon>Acidobacteriaceae</taxon>
        <taxon>Edaphobacter</taxon>
    </lineage>
</organism>
<dbReference type="InterPro" id="IPR006121">
    <property type="entry name" value="HMA_dom"/>
</dbReference>
<sequence length="70" mass="7121">MENTLKLSIDGMHCGACVSRVTTALKGVEGVEVGTVDVGSASVGFDPAKTSIEKITAAVDHIGFSARVAD</sequence>
<keyword evidence="1" id="KW-0479">Metal-binding</keyword>
<dbReference type="InterPro" id="IPR017969">
    <property type="entry name" value="Heavy-metal-associated_CS"/>
</dbReference>
<dbReference type="EMBL" id="CP121194">
    <property type="protein sequence ID" value="XBH08517.1"/>
    <property type="molecule type" value="Genomic_DNA"/>
</dbReference>
<dbReference type="Pfam" id="PF00403">
    <property type="entry name" value="HMA"/>
    <property type="match status" value="1"/>
</dbReference>
<evidence type="ECO:0000256" key="1">
    <source>
        <dbReference type="ARBA" id="ARBA00022723"/>
    </source>
</evidence>
<dbReference type="AlphaFoldDB" id="A0AAU7CTQ8"/>
<dbReference type="FunFam" id="3.30.70.100:FF:000001">
    <property type="entry name" value="ATPase copper transporting beta"/>
    <property type="match status" value="1"/>
</dbReference>
<feature type="domain" description="HMA" evidence="2">
    <location>
        <begin position="3"/>
        <end position="67"/>
    </location>
</feature>
<dbReference type="Gene3D" id="3.30.70.100">
    <property type="match status" value="1"/>
</dbReference>
<evidence type="ECO:0000259" key="2">
    <source>
        <dbReference type="PROSITE" id="PS50846"/>
    </source>
</evidence>
<dbReference type="KEGG" id="epl:P4G45_08385"/>
<evidence type="ECO:0000313" key="3">
    <source>
        <dbReference type="EMBL" id="XBH08517.1"/>
    </source>
</evidence>
<dbReference type="InterPro" id="IPR036163">
    <property type="entry name" value="HMA_dom_sf"/>
</dbReference>
<name>A0AAU7CTQ8_9BACT</name>
<accession>A0AAU7CTQ8</accession>
<dbReference type="SUPFAM" id="SSF55008">
    <property type="entry name" value="HMA, heavy metal-associated domain"/>
    <property type="match status" value="1"/>
</dbReference>
<protein>
    <submittedName>
        <fullName evidence="3">Heavy-metal-associated domain-containing protein</fullName>
    </submittedName>
</protein>
<gene>
    <name evidence="3" type="ORF">P4G45_08385</name>
</gene>
<reference evidence="3" key="1">
    <citation type="submission" date="2023-03" db="EMBL/GenBank/DDBJ databases">
        <title>Edaphobacter sp.</title>
        <authorList>
            <person name="Huber K.J."/>
            <person name="Papendorf J."/>
            <person name="Pilke C."/>
            <person name="Bunk B."/>
            <person name="Sproeer C."/>
            <person name="Pester M."/>
        </authorList>
    </citation>
    <scope>NUCLEOTIDE SEQUENCE</scope>
    <source>
        <strain evidence="3">DSM 109919</strain>
    </source>
</reference>
<proteinExistence type="predicted"/>
<dbReference type="CDD" id="cd00371">
    <property type="entry name" value="HMA"/>
    <property type="match status" value="1"/>
</dbReference>
<dbReference type="PROSITE" id="PS50846">
    <property type="entry name" value="HMA_2"/>
    <property type="match status" value="1"/>
</dbReference>
<dbReference type="PROSITE" id="PS01047">
    <property type="entry name" value="HMA_1"/>
    <property type="match status" value="1"/>
</dbReference>
<dbReference type="RefSeq" id="WP_348266027.1">
    <property type="nucleotide sequence ID" value="NZ_CP121194.1"/>
</dbReference>